<evidence type="ECO:0000313" key="2">
    <source>
        <dbReference type="Proteomes" id="UP000290204"/>
    </source>
</evidence>
<proteinExistence type="predicted"/>
<dbReference type="Proteomes" id="UP000290204">
    <property type="component" value="Unassembled WGS sequence"/>
</dbReference>
<protein>
    <submittedName>
        <fullName evidence="1">Uncharacterized protein</fullName>
    </submittedName>
</protein>
<comment type="caution">
    <text evidence="1">The sequence shown here is derived from an EMBL/GenBank/DDBJ whole genome shotgun (WGS) entry which is preliminary data.</text>
</comment>
<gene>
    <name evidence="1" type="ORF">ESA94_09335</name>
</gene>
<reference evidence="1 2" key="1">
    <citation type="submission" date="2019-01" db="EMBL/GenBank/DDBJ databases">
        <title>Lacibacter sp. strain TTM-7.</title>
        <authorList>
            <person name="Chen W.-M."/>
        </authorList>
    </citation>
    <scope>NUCLEOTIDE SEQUENCE [LARGE SCALE GENOMIC DNA]</scope>
    <source>
        <strain evidence="1 2">TTM-7</strain>
    </source>
</reference>
<sequence length="39" mass="4641">MADVYTPQQRSFNMSRIKGKDMKPFFIDSPFCEHAKKFN</sequence>
<evidence type="ECO:0000313" key="1">
    <source>
        <dbReference type="EMBL" id="RXK60656.1"/>
    </source>
</evidence>
<dbReference type="EMBL" id="SDHW01000002">
    <property type="protein sequence ID" value="RXK60656.1"/>
    <property type="molecule type" value="Genomic_DNA"/>
</dbReference>
<accession>A0A4Q1CJ34</accession>
<organism evidence="1 2">
    <name type="scientific">Lacibacter luteus</name>
    <dbReference type="NCBI Taxonomy" id="2508719"/>
    <lineage>
        <taxon>Bacteria</taxon>
        <taxon>Pseudomonadati</taxon>
        <taxon>Bacteroidota</taxon>
        <taxon>Chitinophagia</taxon>
        <taxon>Chitinophagales</taxon>
        <taxon>Chitinophagaceae</taxon>
        <taxon>Lacibacter</taxon>
    </lineage>
</organism>
<dbReference type="AlphaFoldDB" id="A0A4Q1CJ34"/>
<keyword evidence="2" id="KW-1185">Reference proteome</keyword>
<name>A0A4Q1CJ34_9BACT</name>